<dbReference type="WBParaSite" id="SSLN_0001412201-mRNA-1">
    <property type="protein sequence ID" value="SSLN_0001412201-mRNA-1"/>
    <property type="gene ID" value="SSLN_0001412201"/>
</dbReference>
<dbReference type="Proteomes" id="UP000275846">
    <property type="component" value="Unassembled WGS sequence"/>
</dbReference>
<evidence type="ECO:0000313" key="4">
    <source>
        <dbReference type="WBParaSite" id="SSLN_0001412201-mRNA-1"/>
    </source>
</evidence>
<evidence type="ECO:0000313" key="2">
    <source>
        <dbReference type="EMBL" id="VDL99992.1"/>
    </source>
</evidence>
<dbReference type="EMBL" id="UYSU01038221">
    <property type="protein sequence ID" value="VDL99992.1"/>
    <property type="molecule type" value="Genomic_DNA"/>
</dbReference>
<name>A0A183TAV9_SCHSO</name>
<proteinExistence type="predicted"/>
<feature type="region of interest" description="Disordered" evidence="1">
    <location>
        <begin position="8"/>
        <end position="44"/>
    </location>
</feature>
<gene>
    <name evidence="2" type="ORF">SSLN_LOCUS13607</name>
</gene>
<keyword evidence="3" id="KW-1185">Reference proteome</keyword>
<accession>A0A183TAV9</accession>
<organism evidence="4">
    <name type="scientific">Schistocephalus solidus</name>
    <name type="common">Tapeworm</name>
    <dbReference type="NCBI Taxonomy" id="70667"/>
    <lineage>
        <taxon>Eukaryota</taxon>
        <taxon>Metazoa</taxon>
        <taxon>Spiralia</taxon>
        <taxon>Lophotrochozoa</taxon>
        <taxon>Platyhelminthes</taxon>
        <taxon>Cestoda</taxon>
        <taxon>Eucestoda</taxon>
        <taxon>Diphyllobothriidea</taxon>
        <taxon>Diphyllobothriidae</taxon>
        <taxon>Schistocephalus</taxon>
    </lineage>
</organism>
<evidence type="ECO:0000256" key="1">
    <source>
        <dbReference type="SAM" id="MobiDB-lite"/>
    </source>
</evidence>
<evidence type="ECO:0000313" key="3">
    <source>
        <dbReference type="Proteomes" id="UP000275846"/>
    </source>
</evidence>
<dbReference type="AlphaFoldDB" id="A0A183TAV9"/>
<sequence length="109" mass="11886">MLLWLPLTGTQLPPVAPRSQALPSGHTLGNRHDRRAKQGSDGGGEFSYIFWSGRPKADRIDAGVAFAIRKDIVGRMPCLPQGINDHLMSLRLSLQETDLRPSSAPTPSQ</sequence>
<reference evidence="4" key="1">
    <citation type="submission" date="2016-06" db="UniProtKB">
        <authorList>
            <consortium name="WormBaseParasite"/>
        </authorList>
    </citation>
    <scope>IDENTIFICATION</scope>
</reference>
<reference evidence="2 3" key="2">
    <citation type="submission" date="2018-11" db="EMBL/GenBank/DDBJ databases">
        <authorList>
            <consortium name="Pathogen Informatics"/>
        </authorList>
    </citation>
    <scope>NUCLEOTIDE SEQUENCE [LARGE SCALE GENOMIC DNA]</scope>
    <source>
        <strain evidence="2 3">NST_G2</strain>
    </source>
</reference>
<protein>
    <submittedName>
        <fullName evidence="2 4">Uncharacterized protein</fullName>
    </submittedName>
</protein>